<dbReference type="RefSeq" id="WP_267776933.1">
    <property type="nucleotide sequence ID" value="NZ_JAPNKE010000002.1"/>
</dbReference>
<comment type="caution">
    <text evidence="2">The sequence shown here is derived from an EMBL/GenBank/DDBJ whole genome shotgun (WGS) entry which is preliminary data.</text>
</comment>
<evidence type="ECO:0000256" key="1">
    <source>
        <dbReference type="SAM" id="Phobius"/>
    </source>
</evidence>
<proteinExistence type="predicted"/>
<keyword evidence="1" id="KW-1133">Transmembrane helix</keyword>
<gene>
    <name evidence="2" type="ORF">OV079_48195</name>
</gene>
<feature type="transmembrane region" description="Helical" evidence="1">
    <location>
        <begin position="24"/>
        <end position="51"/>
    </location>
</feature>
<dbReference type="AlphaFoldDB" id="A0A9X3EZG3"/>
<evidence type="ECO:0008006" key="4">
    <source>
        <dbReference type="Google" id="ProtNLM"/>
    </source>
</evidence>
<evidence type="ECO:0000313" key="3">
    <source>
        <dbReference type="Proteomes" id="UP001150924"/>
    </source>
</evidence>
<feature type="transmembrane region" description="Helical" evidence="1">
    <location>
        <begin position="63"/>
        <end position="86"/>
    </location>
</feature>
<name>A0A9X3EZG3_9BACT</name>
<keyword evidence="1" id="KW-0812">Transmembrane</keyword>
<sequence>MVAGFLVIVVPAAPDLLLLLDEQWVGAAAAVRVLAIAALLRAVSAVVPPLLDGVGRPSLTLSYMAVAAVTMPLWFAIAAILLGGWLGYASVAWAWVIGYPIAFAVLLRFALRHLQLGVGRYVGALLRLFLWTGLAIAAGAGVRALMADAVALPLVRALVTAATSMGTFLAALVLAEGITPASVSAALKPPPRDPEPAIE</sequence>
<dbReference type="EMBL" id="JAPNKE010000002">
    <property type="protein sequence ID" value="MCY1013187.1"/>
    <property type="molecule type" value="Genomic_DNA"/>
</dbReference>
<feature type="transmembrane region" description="Helical" evidence="1">
    <location>
        <begin position="154"/>
        <end position="175"/>
    </location>
</feature>
<feature type="transmembrane region" description="Helical" evidence="1">
    <location>
        <begin position="123"/>
        <end position="142"/>
    </location>
</feature>
<reference evidence="2" key="1">
    <citation type="submission" date="2022-11" db="EMBL/GenBank/DDBJ databases">
        <title>Minimal conservation of predation-associated metabolite biosynthetic gene clusters underscores biosynthetic potential of Myxococcota including descriptions for ten novel species: Archangium lansinium sp. nov., Myxococcus landrumus sp. nov., Nannocystis bai.</title>
        <authorList>
            <person name="Ahearne A."/>
            <person name="Stevens C."/>
            <person name="Phillips K."/>
        </authorList>
    </citation>
    <scope>NUCLEOTIDE SEQUENCE</scope>
    <source>
        <strain evidence="2">Na p29</strain>
    </source>
</reference>
<organism evidence="2 3">
    <name type="scientific">Nannocystis pusilla</name>
    <dbReference type="NCBI Taxonomy" id="889268"/>
    <lineage>
        <taxon>Bacteria</taxon>
        <taxon>Pseudomonadati</taxon>
        <taxon>Myxococcota</taxon>
        <taxon>Polyangia</taxon>
        <taxon>Nannocystales</taxon>
        <taxon>Nannocystaceae</taxon>
        <taxon>Nannocystis</taxon>
    </lineage>
</organism>
<feature type="transmembrane region" description="Helical" evidence="1">
    <location>
        <begin position="92"/>
        <end position="111"/>
    </location>
</feature>
<keyword evidence="3" id="KW-1185">Reference proteome</keyword>
<accession>A0A9X3EZG3</accession>
<dbReference type="Proteomes" id="UP001150924">
    <property type="component" value="Unassembled WGS sequence"/>
</dbReference>
<evidence type="ECO:0000313" key="2">
    <source>
        <dbReference type="EMBL" id="MCY1013187.1"/>
    </source>
</evidence>
<keyword evidence="1" id="KW-0472">Membrane</keyword>
<protein>
    <recommendedName>
        <fullName evidence="4">Polysaccharide biosynthesis protein C-terminal domain-containing protein</fullName>
    </recommendedName>
</protein>